<evidence type="ECO:0000313" key="5">
    <source>
        <dbReference type="EMBL" id="WGO85051.1"/>
    </source>
</evidence>
<feature type="region of interest" description="Disordered" evidence="1">
    <location>
        <begin position="156"/>
        <end position="175"/>
    </location>
</feature>
<feature type="domain" description="S-layer protein C-terminal" evidence="3">
    <location>
        <begin position="176"/>
        <end position="236"/>
    </location>
</feature>
<gene>
    <name evidence="5" type="ORF">QEJ78_06360</name>
    <name evidence="4" type="ORF">SAMN02983011_02103</name>
</gene>
<evidence type="ECO:0000256" key="2">
    <source>
        <dbReference type="SAM" id="SignalP"/>
    </source>
</evidence>
<dbReference type="GeneID" id="72686143"/>
<feature type="compositionally biased region" description="Basic residues" evidence="1">
    <location>
        <begin position="54"/>
        <end position="66"/>
    </location>
</feature>
<feature type="chain" id="PRO_5043320969" evidence="2">
    <location>
        <begin position="31"/>
        <end position="557"/>
    </location>
</feature>
<reference evidence="4 6" key="1">
    <citation type="submission" date="2016-10" db="EMBL/GenBank/DDBJ databases">
        <authorList>
            <person name="Varghese N."/>
            <person name="Submissions S."/>
        </authorList>
    </citation>
    <scope>NUCLEOTIDE SEQUENCE [LARGE SCALE GENOMIC DNA]</scope>
    <source>
        <strain evidence="4 6">ATCC 43761</strain>
    </source>
</reference>
<sequence length="557" mass="59740">MKLSHKLIMVSAAALMSVSPLLGTNQNVNAATSKSSKTTAKKTSTKKAASSKKATAKKTSSKKTAAKKSTSSKKSTSKKASSKSSSNKITLVHNAYVYDKKGKRLDQYMGSAKYTTIAKGVTVTSNGTVKIKGTVYYNLGGGAYIKAVNVDGKAAATTNDKKAASSKKDTDTNDDTDSVKLIHNAYVYDENGKRIKKYNGKSKLKKGTKIDVYGTQIINDKKYYQLDEKGTAFVKAGNIDAKKVNKTTLKHNAYIYDENGDTKKKTVKKGKTVTIIEARYIGTKLYYKIGDDQFIKASNAGKVSGPELEPVNEPDGAATVVVPDEDTTDANASYVTMTKLAPLYNVKGQADNTRSFGEGQRQQVSELRYIATSATSTPELFYKLANGRGYVKQSDVQFSGRILNAANTPEQAKADVTIATSANKTKLAQSISEADSVRNSEAFKLASQAAKNGYNEAISKAIKVNDNKTATIAEVNDAEANIVTAKTNLGGKKVAVANLSNLTPNEVTEIVKLAAAVNNVPETAIQFTNNNTVLSIVTNGYHQTLNINDYAVQTSQN</sequence>
<feature type="domain" description="S-layer protein C-terminal" evidence="3">
    <location>
        <begin position="83"/>
        <end position="147"/>
    </location>
</feature>
<reference evidence="5" key="2">
    <citation type="journal article" date="2022" name="Food Funct.">
        <title>Lactobacillus kefiranofaciens ZW18 from Kefir enhances the anti-tumor effect of anti-programmed cell death 1 (PD-1) immunotherapy by modulating the gut microbiota.</title>
        <authorList>
            <person name="Zhao J."/>
            <person name="Wang Y."/>
            <person name="Wang J."/>
            <person name="Lv M."/>
            <person name="Zhou C."/>
            <person name="Jia L."/>
            <person name="Geng W."/>
        </authorList>
    </citation>
    <scope>NUCLEOTIDE SEQUENCE</scope>
    <source>
        <strain evidence="5">ZW18</strain>
    </source>
</reference>
<keyword evidence="2" id="KW-0732">Signal</keyword>
<dbReference type="InterPro" id="IPR009063">
    <property type="entry name" value="Ig/albumin-bd_sf"/>
</dbReference>
<dbReference type="RefSeq" id="WP_013855281.1">
    <property type="nucleotide sequence ID" value="NZ_CP061341.1"/>
</dbReference>
<keyword evidence="6" id="KW-1185">Reference proteome</keyword>
<dbReference type="Proteomes" id="UP000181860">
    <property type="component" value="Unassembled WGS sequence"/>
</dbReference>
<evidence type="ECO:0000256" key="1">
    <source>
        <dbReference type="SAM" id="MobiDB-lite"/>
    </source>
</evidence>
<name>A0AAX3UBI0_9LACO</name>
<evidence type="ECO:0000313" key="6">
    <source>
        <dbReference type="Proteomes" id="UP000181860"/>
    </source>
</evidence>
<dbReference type="EMBL" id="CP123735">
    <property type="protein sequence ID" value="WGO85051.1"/>
    <property type="molecule type" value="Genomic_DNA"/>
</dbReference>
<protein>
    <submittedName>
        <fullName evidence="5">SLAP domain-containing protein</fullName>
    </submittedName>
    <submittedName>
        <fullName evidence="4">Surface layer protein</fullName>
    </submittedName>
</protein>
<dbReference type="EMBL" id="FMXC01000038">
    <property type="protein sequence ID" value="SDA67883.1"/>
    <property type="molecule type" value="Genomic_DNA"/>
</dbReference>
<dbReference type="Gene3D" id="1.20.120.1850">
    <property type="entry name" value="Ebh helix bundles repeating unit (S and A modules)"/>
    <property type="match status" value="1"/>
</dbReference>
<dbReference type="Pfam" id="PF03217">
    <property type="entry name" value="SlpA"/>
    <property type="match status" value="3"/>
</dbReference>
<evidence type="ECO:0000259" key="3">
    <source>
        <dbReference type="Pfam" id="PF03217"/>
    </source>
</evidence>
<accession>A0AAX3UBI0</accession>
<organism evidence="5 7">
    <name type="scientific">Lactobacillus kefiranofaciens</name>
    <dbReference type="NCBI Taxonomy" id="267818"/>
    <lineage>
        <taxon>Bacteria</taxon>
        <taxon>Bacillati</taxon>
        <taxon>Bacillota</taxon>
        <taxon>Bacilli</taxon>
        <taxon>Lactobacillales</taxon>
        <taxon>Lactobacillaceae</taxon>
        <taxon>Lactobacillus</taxon>
    </lineage>
</organism>
<dbReference type="SUPFAM" id="SSF46997">
    <property type="entry name" value="Bacterial immunoglobulin/albumin-binding domains"/>
    <property type="match status" value="1"/>
</dbReference>
<feature type="signal peptide" evidence="2">
    <location>
        <begin position="1"/>
        <end position="30"/>
    </location>
</feature>
<feature type="domain" description="S-layer protein C-terminal" evidence="3">
    <location>
        <begin position="241"/>
        <end position="298"/>
    </location>
</feature>
<feature type="region of interest" description="Disordered" evidence="1">
    <location>
        <begin position="30"/>
        <end position="86"/>
    </location>
</feature>
<reference evidence="5" key="3">
    <citation type="submission" date="2023-04" db="EMBL/GenBank/DDBJ databases">
        <authorList>
            <person name="Wang Y."/>
        </authorList>
    </citation>
    <scope>NUCLEOTIDE SEQUENCE</scope>
    <source>
        <strain evidence="5">ZW18</strain>
    </source>
</reference>
<evidence type="ECO:0000313" key="7">
    <source>
        <dbReference type="Proteomes" id="UP001242513"/>
    </source>
</evidence>
<dbReference type="InterPro" id="IPR024968">
    <property type="entry name" value="SlpA_C_lactobacillus"/>
</dbReference>
<dbReference type="Proteomes" id="UP001242513">
    <property type="component" value="Chromosome"/>
</dbReference>
<proteinExistence type="predicted"/>
<dbReference type="Pfam" id="PF07554">
    <property type="entry name" value="FIVAR"/>
    <property type="match status" value="1"/>
</dbReference>
<evidence type="ECO:0000313" key="4">
    <source>
        <dbReference type="EMBL" id="SDA67883.1"/>
    </source>
</evidence>
<feature type="compositionally biased region" description="Basic and acidic residues" evidence="1">
    <location>
        <begin position="159"/>
        <end position="171"/>
    </location>
</feature>
<dbReference type="AlphaFoldDB" id="A0AAX3UBI0"/>